<organism evidence="1 2">
    <name type="scientific">Pseudomonas phage VCM</name>
    <dbReference type="NCBI Taxonomy" id="1729937"/>
    <lineage>
        <taxon>Viruses</taxon>
        <taxon>Duplodnaviria</taxon>
        <taxon>Heunggongvirae</taxon>
        <taxon>Uroviricota</taxon>
        <taxon>Caudoviricetes</taxon>
        <taxon>Vandenendeviridae</taxon>
        <taxon>Gorskivirinae</taxon>
        <taxon>Kremarvirus</taxon>
        <taxon>Kremarvirus VCM</taxon>
        <taxon>Otagovirus VCM</taxon>
    </lineage>
</organism>
<protein>
    <recommendedName>
        <fullName evidence="3">Lipoprotein</fullName>
    </recommendedName>
</protein>
<evidence type="ECO:0008006" key="3">
    <source>
        <dbReference type="Google" id="ProtNLM"/>
    </source>
</evidence>
<gene>
    <name evidence="1" type="ORF">VCM_00079</name>
</gene>
<dbReference type="GeneID" id="26799048"/>
<dbReference type="Proteomes" id="UP000204441">
    <property type="component" value="Genome"/>
</dbReference>
<accession>A0A0S4KWB4</accession>
<dbReference type="RefSeq" id="YP_009222677.1">
    <property type="nucleotide sequence ID" value="NC_029065.1"/>
</dbReference>
<keyword evidence="2" id="KW-1185">Reference proteome</keyword>
<dbReference type="PROSITE" id="PS51257">
    <property type="entry name" value="PROKAR_LIPOPROTEIN"/>
    <property type="match status" value="1"/>
</dbReference>
<sequence length="42" mass="4659">MKKALLICLLASCMLLGCTEKDSKDGHNKTLGDYIIEDLMDD</sequence>
<evidence type="ECO:0000313" key="1">
    <source>
        <dbReference type="EMBL" id="CUR44298.1"/>
    </source>
</evidence>
<dbReference type="EMBL" id="LN887844">
    <property type="protein sequence ID" value="CUR44298.1"/>
    <property type="molecule type" value="Genomic_DNA"/>
</dbReference>
<evidence type="ECO:0000313" key="2">
    <source>
        <dbReference type="Proteomes" id="UP000204441"/>
    </source>
</evidence>
<proteinExistence type="predicted"/>
<name>A0A0S4KWB4_9CAUD</name>
<dbReference type="KEGG" id="vg:26799048"/>
<reference evidence="2" key="1">
    <citation type="submission" date="2015-10" db="EMBL/GenBank/DDBJ databases">
        <authorList>
            <person name="Millard A."/>
        </authorList>
    </citation>
    <scope>NUCLEOTIDE SEQUENCE [LARGE SCALE GENOMIC DNA]</scope>
</reference>